<sequence>MVREALRRLRHTRPLREYVKQFTSLLLDVENMSGEDKLFNFMSGLQNWTQVELCCQGARYVQSAMAMADALVDYKSTNNKDSGDGSQGRDGSRKSCKASSHRGNSNGFDHSPDRSGEQGHRDNRQGQRSRRDQGGSKVDASQNNSPKRGCYICAGPRRAWDCPFRADKAALEAMVQTTSAGEARTLNPFQLLVPCSIIKDSATQESVG</sequence>
<dbReference type="InterPro" id="IPR005162">
    <property type="entry name" value="Retrotrans_gag_dom"/>
</dbReference>
<name>A0A7I8IPG4_SPIIN</name>
<proteinExistence type="predicted"/>
<dbReference type="Proteomes" id="UP001189122">
    <property type="component" value="Unassembled WGS sequence"/>
</dbReference>
<dbReference type="Pfam" id="PF03732">
    <property type="entry name" value="Retrotrans_gag"/>
    <property type="match status" value="1"/>
</dbReference>
<feature type="domain" description="Retrotransposon gag" evidence="2">
    <location>
        <begin position="3"/>
        <end position="46"/>
    </location>
</feature>
<reference evidence="3 4" key="1">
    <citation type="submission" date="2019-12" db="EMBL/GenBank/DDBJ databases">
        <authorList>
            <person name="Scholz U."/>
            <person name="Mascher M."/>
            <person name="Fiebig A."/>
        </authorList>
    </citation>
    <scope>NUCLEOTIDE SEQUENCE</scope>
</reference>
<feature type="compositionally biased region" description="Basic and acidic residues" evidence="1">
    <location>
        <begin position="110"/>
        <end position="134"/>
    </location>
</feature>
<dbReference type="AlphaFoldDB" id="A0A7I8IPG4"/>
<dbReference type="EMBL" id="LR743591">
    <property type="protein sequence ID" value="CAA2619305.1"/>
    <property type="molecule type" value="Genomic_DNA"/>
</dbReference>
<protein>
    <recommendedName>
        <fullName evidence="2">Retrotransposon gag domain-containing protein</fullName>
    </recommendedName>
</protein>
<organism evidence="3">
    <name type="scientific">Spirodela intermedia</name>
    <name type="common">Intermediate duckweed</name>
    <dbReference type="NCBI Taxonomy" id="51605"/>
    <lineage>
        <taxon>Eukaryota</taxon>
        <taxon>Viridiplantae</taxon>
        <taxon>Streptophyta</taxon>
        <taxon>Embryophyta</taxon>
        <taxon>Tracheophyta</taxon>
        <taxon>Spermatophyta</taxon>
        <taxon>Magnoliopsida</taxon>
        <taxon>Liliopsida</taxon>
        <taxon>Araceae</taxon>
        <taxon>Lemnoideae</taxon>
        <taxon>Spirodela</taxon>
    </lineage>
</organism>
<feature type="region of interest" description="Disordered" evidence="1">
    <location>
        <begin position="77"/>
        <end position="144"/>
    </location>
</feature>
<evidence type="ECO:0000259" key="2">
    <source>
        <dbReference type="Pfam" id="PF03732"/>
    </source>
</evidence>
<gene>
    <name evidence="3" type="ORF">SI7747_04005472</name>
</gene>
<dbReference type="EMBL" id="CACRZD030000004">
    <property type="protein sequence ID" value="CAA6659032.1"/>
    <property type="molecule type" value="Genomic_DNA"/>
</dbReference>
<evidence type="ECO:0000256" key="1">
    <source>
        <dbReference type="SAM" id="MobiDB-lite"/>
    </source>
</evidence>
<keyword evidence="4" id="KW-1185">Reference proteome</keyword>
<evidence type="ECO:0000313" key="4">
    <source>
        <dbReference type="Proteomes" id="UP001189122"/>
    </source>
</evidence>
<evidence type="ECO:0000313" key="3">
    <source>
        <dbReference type="EMBL" id="CAA2619305.1"/>
    </source>
</evidence>
<accession>A0A7I8IPG4</accession>